<evidence type="ECO:0000313" key="10">
    <source>
        <dbReference type="Proteomes" id="UP001151699"/>
    </source>
</evidence>
<comment type="catalytic activity">
    <reaction evidence="6">
        <text>RX + glutathione = an S-substituted glutathione + a halide anion + H(+)</text>
        <dbReference type="Rhea" id="RHEA:16437"/>
        <dbReference type="ChEBI" id="CHEBI:15378"/>
        <dbReference type="ChEBI" id="CHEBI:16042"/>
        <dbReference type="ChEBI" id="CHEBI:17792"/>
        <dbReference type="ChEBI" id="CHEBI:57925"/>
        <dbReference type="ChEBI" id="CHEBI:90779"/>
        <dbReference type="EC" id="2.5.1.18"/>
    </reaction>
</comment>
<dbReference type="PANTHER" id="PTHR43969">
    <property type="entry name" value="GLUTATHIONE S TRANSFERASE D10, ISOFORM A-RELATED"/>
    <property type="match status" value="1"/>
</dbReference>
<dbReference type="CDD" id="cd03177">
    <property type="entry name" value="GST_C_Delta_Epsilon"/>
    <property type="match status" value="1"/>
</dbReference>
<evidence type="ECO:0000256" key="6">
    <source>
        <dbReference type="ARBA" id="ARBA00047960"/>
    </source>
</evidence>
<evidence type="ECO:0000259" key="7">
    <source>
        <dbReference type="PROSITE" id="PS50404"/>
    </source>
</evidence>
<dbReference type="InterPro" id="IPR004046">
    <property type="entry name" value="GST_C"/>
</dbReference>
<reference evidence="9" key="1">
    <citation type="submission" date="2022-07" db="EMBL/GenBank/DDBJ databases">
        <authorList>
            <person name="Trinca V."/>
            <person name="Uliana J.V.C."/>
            <person name="Torres T.T."/>
            <person name="Ward R.J."/>
            <person name="Monesi N."/>
        </authorList>
    </citation>
    <scope>NUCLEOTIDE SEQUENCE</scope>
    <source>
        <strain evidence="9">HSMRA1968</strain>
        <tissue evidence="9">Whole embryos</tissue>
    </source>
</reference>
<dbReference type="SFLD" id="SFLDG01153">
    <property type="entry name" value="Main.4:_Theta-like"/>
    <property type="match status" value="1"/>
</dbReference>
<dbReference type="EC" id="2.5.1.18" evidence="3"/>
<organism evidence="9 10">
    <name type="scientific">Pseudolycoriella hygida</name>
    <dbReference type="NCBI Taxonomy" id="35572"/>
    <lineage>
        <taxon>Eukaryota</taxon>
        <taxon>Metazoa</taxon>
        <taxon>Ecdysozoa</taxon>
        <taxon>Arthropoda</taxon>
        <taxon>Hexapoda</taxon>
        <taxon>Insecta</taxon>
        <taxon>Pterygota</taxon>
        <taxon>Neoptera</taxon>
        <taxon>Endopterygota</taxon>
        <taxon>Diptera</taxon>
        <taxon>Nematocera</taxon>
        <taxon>Sciaroidea</taxon>
        <taxon>Sciaridae</taxon>
        <taxon>Pseudolycoriella</taxon>
    </lineage>
</organism>
<evidence type="ECO:0000259" key="8">
    <source>
        <dbReference type="PROSITE" id="PS50405"/>
    </source>
</evidence>
<dbReference type="InterPro" id="IPR040079">
    <property type="entry name" value="Glutathione_S-Trfase"/>
</dbReference>
<evidence type="ECO:0000256" key="5">
    <source>
        <dbReference type="ARBA" id="ARBA00041523"/>
    </source>
</evidence>
<evidence type="ECO:0000256" key="3">
    <source>
        <dbReference type="ARBA" id="ARBA00012452"/>
    </source>
</evidence>
<evidence type="ECO:0000256" key="1">
    <source>
        <dbReference type="ARBA" id="ARBA00009899"/>
    </source>
</evidence>
<dbReference type="SUPFAM" id="SSF52833">
    <property type="entry name" value="Thioredoxin-like"/>
    <property type="match status" value="1"/>
</dbReference>
<comment type="caution">
    <text evidence="9">The sequence shown here is derived from an EMBL/GenBank/DDBJ whole genome shotgun (WGS) entry which is preliminary data.</text>
</comment>
<evidence type="ECO:0000256" key="4">
    <source>
        <dbReference type="ARBA" id="ARBA00022679"/>
    </source>
</evidence>
<comment type="subunit">
    <text evidence="2">Homodimer.</text>
</comment>
<evidence type="ECO:0000313" key="9">
    <source>
        <dbReference type="EMBL" id="KAJ6642410.1"/>
    </source>
</evidence>
<dbReference type="GO" id="GO:0004364">
    <property type="term" value="F:glutathione transferase activity"/>
    <property type="evidence" value="ECO:0007669"/>
    <property type="project" value="UniProtKB-EC"/>
</dbReference>
<dbReference type="InterPro" id="IPR004045">
    <property type="entry name" value="Glutathione_S-Trfase_N"/>
</dbReference>
<proteinExistence type="inferred from homology"/>
<dbReference type="Proteomes" id="UP001151699">
    <property type="component" value="Chromosome B"/>
</dbReference>
<dbReference type="GO" id="GO:0006749">
    <property type="term" value="P:glutathione metabolic process"/>
    <property type="evidence" value="ECO:0007669"/>
    <property type="project" value="TreeGrafter"/>
</dbReference>
<name>A0A9Q0N2F9_9DIPT</name>
<dbReference type="Pfam" id="PF00043">
    <property type="entry name" value="GST_C"/>
    <property type="match status" value="1"/>
</dbReference>
<dbReference type="OrthoDB" id="2309723at2759"/>
<evidence type="ECO:0000256" key="2">
    <source>
        <dbReference type="ARBA" id="ARBA00011738"/>
    </source>
</evidence>
<accession>A0A9Q0N2F9</accession>
<dbReference type="Pfam" id="PF13417">
    <property type="entry name" value="GST_N_3"/>
    <property type="match status" value="1"/>
</dbReference>
<dbReference type="SFLD" id="SFLDS00019">
    <property type="entry name" value="Glutathione_Transferase_(cytos"/>
    <property type="match status" value="1"/>
</dbReference>
<feature type="domain" description="GST N-terminal" evidence="7">
    <location>
        <begin position="5"/>
        <end position="86"/>
    </location>
</feature>
<comment type="similarity">
    <text evidence="1">Belongs to the GST superfamily. Theta family.</text>
</comment>
<dbReference type="Gene3D" id="1.20.1050.10">
    <property type="match status" value="1"/>
</dbReference>
<sequence>MTMAPKITLYYMPVSPASRSVVLVAKTLNIQLDLREIDISRGEHMTPEFLKLNPQHTLPALDDNGTVIIDSHAINAYLCDKFAPNHSLYPKDLVKRAQINSRLHFDTTLYARIRYLYEPIYEGSSKMPANNITLVTKCWDILEAFLANGNFLCGNELTLADFACICNFYAINSFAPVDRRNHAKLIRWIQRMGEIPHFYKVVDLEESKAHQRYIRYLMETNSTF</sequence>
<dbReference type="SFLD" id="SFLDG00358">
    <property type="entry name" value="Main_(cytGST)"/>
    <property type="match status" value="1"/>
</dbReference>
<dbReference type="FunFam" id="3.40.30.10:FF:000034">
    <property type="entry name" value="glutathione S-transferase 1"/>
    <property type="match status" value="1"/>
</dbReference>
<dbReference type="PANTHER" id="PTHR43969:SF3">
    <property type="entry name" value="GLUTATHIONE S TRANSFERASE E11, ISOFORM A-RELATED"/>
    <property type="match status" value="1"/>
</dbReference>
<dbReference type="SUPFAM" id="SSF47616">
    <property type="entry name" value="GST C-terminal domain-like"/>
    <property type="match status" value="1"/>
</dbReference>
<keyword evidence="4" id="KW-0808">Transferase</keyword>
<dbReference type="CDD" id="cd03045">
    <property type="entry name" value="GST_N_Delta_Epsilon"/>
    <property type="match status" value="1"/>
</dbReference>
<keyword evidence="10" id="KW-1185">Reference proteome</keyword>
<dbReference type="InterPro" id="IPR036282">
    <property type="entry name" value="Glutathione-S-Trfase_C_sf"/>
</dbReference>
<protein>
    <recommendedName>
        <fullName evidence="3">glutathione transferase</fullName>
        <ecNumber evidence="3">2.5.1.18</ecNumber>
    </recommendedName>
    <alternativeName>
        <fullName evidence="5">GST class-theta</fullName>
    </alternativeName>
</protein>
<dbReference type="FunFam" id="1.20.1050.10:FF:000007">
    <property type="entry name" value="Glutathione S-transferase 1-1"/>
    <property type="match status" value="1"/>
</dbReference>
<dbReference type="Gene3D" id="3.40.30.10">
    <property type="entry name" value="Glutaredoxin"/>
    <property type="match status" value="1"/>
</dbReference>
<dbReference type="EMBL" id="WJQU01000002">
    <property type="protein sequence ID" value="KAJ6642410.1"/>
    <property type="molecule type" value="Genomic_DNA"/>
</dbReference>
<dbReference type="InterPro" id="IPR036249">
    <property type="entry name" value="Thioredoxin-like_sf"/>
</dbReference>
<dbReference type="AlphaFoldDB" id="A0A9Q0N2F9"/>
<gene>
    <name evidence="9" type="primary">GstD4</name>
    <name evidence="9" type="ORF">Bhyg_07358</name>
</gene>
<feature type="domain" description="GST C-terminal" evidence="8">
    <location>
        <begin position="92"/>
        <end position="217"/>
    </location>
</feature>
<dbReference type="PROSITE" id="PS50405">
    <property type="entry name" value="GST_CTER"/>
    <property type="match status" value="1"/>
</dbReference>
<dbReference type="InterPro" id="IPR010987">
    <property type="entry name" value="Glutathione-S-Trfase_C-like"/>
</dbReference>
<dbReference type="PROSITE" id="PS50404">
    <property type="entry name" value="GST_NTER"/>
    <property type="match status" value="1"/>
</dbReference>